<dbReference type="Gene3D" id="2.60.40.2470">
    <property type="entry name" value="SoxY domain"/>
    <property type="match status" value="1"/>
</dbReference>
<evidence type="ECO:0000259" key="1">
    <source>
        <dbReference type="Pfam" id="PF08770"/>
    </source>
</evidence>
<dbReference type="RefSeq" id="WP_180157338.1">
    <property type="nucleotide sequence ID" value="NZ_JACCEM010000009.1"/>
</dbReference>
<comment type="caution">
    <text evidence="3">The sequence shown here is derived from an EMBL/GenBank/DDBJ whole genome shotgun (WGS) entry which is preliminary data.</text>
</comment>
<gene>
    <name evidence="3" type="ORF">H0A72_16535</name>
</gene>
<evidence type="ECO:0000313" key="3">
    <source>
        <dbReference type="EMBL" id="NYT50921.1"/>
    </source>
</evidence>
<keyword evidence="4" id="KW-1185">Reference proteome</keyword>
<sequence>MTYFSAPTSELSSPLRRKAMLSALGALAFGAALPAARAQEAQKIEAIRKKIGGRPVTAEGVKLDLPLVAEDGSSVPLSIESGLAGRGGRIRSLDVYATRNPTPEVASYEFSEDAGLVKLATRIRLSESQPVVVVATTEDGRVIVAERAVRVTASGCIAPAGRGERSAEMQSRVRLPKGWKPGAPGEFLTMINHPMDTGLATDANGDTPPLRIIDAFEATLGGRVLLRAKYYRSLAANPYLRFTVSPPQGGDMRFAWTEDTGRSVEFKATL</sequence>
<dbReference type="InterPro" id="IPR038162">
    <property type="entry name" value="SoxY_sf"/>
</dbReference>
<evidence type="ECO:0000259" key="2">
    <source>
        <dbReference type="Pfam" id="PF13501"/>
    </source>
</evidence>
<feature type="domain" description="Sulphur oxidation protein SoxZ" evidence="1">
    <location>
        <begin position="179"/>
        <end position="265"/>
    </location>
</feature>
<name>A0A853G8G6_9BURK</name>
<protein>
    <submittedName>
        <fullName evidence="3">Thiosulfate oxidation carrier complex protein SoxZ</fullName>
    </submittedName>
</protein>
<evidence type="ECO:0000313" key="4">
    <source>
        <dbReference type="Proteomes" id="UP000559809"/>
    </source>
</evidence>
<dbReference type="Gene3D" id="2.60.40.10">
    <property type="entry name" value="Immunoglobulins"/>
    <property type="match status" value="1"/>
</dbReference>
<proteinExistence type="predicted"/>
<dbReference type="Pfam" id="PF13501">
    <property type="entry name" value="SoxY"/>
    <property type="match status" value="1"/>
</dbReference>
<dbReference type="InterPro" id="IPR032711">
    <property type="entry name" value="SoxY"/>
</dbReference>
<feature type="domain" description="Ig-like SoxY" evidence="2">
    <location>
        <begin position="51"/>
        <end position="156"/>
    </location>
</feature>
<dbReference type="AlphaFoldDB" id="A0A853G8G6"/>
<dbReference type="SUPFAM" id="SSF81296">
    <property type="entry name" value="E set domains"/>
    <property type="match status" value="1"/>
</dbReference>
<dbReference type="InterPro" id="IPR014880">
    <property type="entry name" value="SoxZ_dom"/>
</dbReference>
<accession>A0A853G8G6</accession>
<reference evidence="3 4" key="1">
    <citation type="submission" date="2020-07" db="EMBL/GenBank/DDBJ databases">
        <title>Taxonomic revisions and descriptions of new bacterial species based on genomic comparisons in the high-G+C-content subgroup of the family Alcaligenaceae.</title>
        <authorList>
            <person name="Szabo A."/>
            <person name="Felfoldi T."/>
        </authorList>
    </citation>
    <scope>NUCLEOTIDE SEQUENCE [LARGE SCALE GENOMIC DNA]</scope>
    <source>
        <strain evidence="3 4">LMG 24012</strain>
    </source>
</reference>
<dbReference type="InterPro" id="IPR014756">
    <property type="entry name" value="Ig_E-set"/>
</dbReference>
<organism evidence="3 4">
    <name type="scientific">Parapusillimonas granuli</name>
    <dbReference type="NCBI Taxonomy" id="380911"/>
    <lineage>
        <taxon>Bacteria</taxon>
        <taxon>Pseudomonadati</taxon>
        <taxon>Pseudomonadota</taxon>
        <taxon>Betaproteobacteria</taxon>
        <taxon>Burkholderiales</taxon>
        <taxon>Alcaligenaceae</taxon>
        <taxon>Parapusillimonas</taxon>
    </lineage>
</organism>
<dbReference type="Pfam" id="PF08770">
    <property type="entry name" value="SoxZ"/>
    <property type="match status" value="1"/>
</dbReference>
<dbReference type="InterPro" id="IPR013783">
    <property type="entry name" value="Ig-like_fold"/>
</dbReference>
<dbReference type="Proteomes" id="UP000559809">
    <property type="component" value="Unassembled WGS sequence"/>
</dbReference>
<dbReference type="EMBL" id="JACCEM010000009">
    <property type="protein sequence ID" value="NYT50921.1"/>
    <property type="molecule type" value="Genomic_DNA"/>
</dbReference>